<proteinExistence type="predicted"/>
<evidence type="ECO:0000313" key="1">
    <source>
        <dbReference type="EMBL" id="GBP19384.1"/>
    </source>
</evidence>
<gene>
    <name evidence="1" type="ORF">EVAR_12425_1</name>
</gene>
<reference evidence="1 2" key="1">
    <citation type="journal article" date="2019" name="Commun. Biol.">
        <title>The bagworm genome reveals a unique fibroin gene that provides high tensile strength.</title>
        <authorList>
            <person name="Kono N."/>
            <person name="Nakamura H."/>
            <person name="Ohtoshi R."/>
            <person name="Tomita M."/>
            <person name="Numata K."/>
            <person name="Arakawa K."/>
        </authorList>
    </citation>
    <scope>NUCLEOTIDE SEQUENCE [LARGE SCALE GENOMIC DNA]</scope>
</reference>
<organism evidence="1 2">
    <name type="scientific">Eumeta variegata</name>
    <name type="common">Bagworm moth</name>
    <name type="synonym">Eumeta japonica</name>
    <dbReference type="NCBI Taxonomy" id="151549"/>
    <lineage>
        <taxon>Eukaryota</taxon>
        <taxon>Metazoa</taxon>
        <taxon>Ecdysozoa</taxon>
        <taxon>Arthropoda</taxon>
        <taxon>Hexapoda</taxon>
        <taxon>Insecta</taxon>
        <taxon>Pterygota</taxon>
        <taxon>Neoptera</taxon>
        <taxon>Endopterygota</taxon>
        <taxon>Lepidoptera</taxon>
        <taxon>Glossata</taxon>
        <taxon>Ditrysia</taxon>
        <taxon>Tineoidea</taxon>
        <taxon>Psychidae</taxon>
        <taxon>Oiketicinae</taxon>
        <taxon>Eumeta</taxon>
    </lineage>
</organism>
<accession>A0A4C1U005</accession>
<dbReference type="AlphaFoldDB" id="A0A4C1U005"/>
<dbReference type="EMBL" id="BGZK01000107">
    <property type="protein sequence ID" value="GBP19384.1"/>
    <property type="molecule type" value="Genomic_DNA"/>
</dbReference>
<dbReference type="Proteomes" id="UP000299102">
    <property type="component" value="Unassembled WGS sequence"/>
</dbReference>
<name>A0A4C1U005_EUMVA</name>
<protein>
    <submittedName>
        <fullName evidence="1">Uncharacterized protein</fullName>
    </submittedName>
</protein>
<evidence type="ECO:0000313" key="2">
    <source>
        <dbReference type="Proteomes" id="UP000299102"/>
    </source>
</evidence>
<keyword evidence="2" id="KW-1185">Reference proteome</keyword>
<comment type="caution">
    <text evidence="1">The sequence shown here is derived from an EMBL/GenBank/DDBJ whole genome shotgun (WGS) entry which is preliminary data.</text>
</comment>
<sequence length="189" mass="21464">MVAPAAQRSTARKQSVQITTRFEYELVKKCFDSSTRGATGTYQEQNEKIRVLPGLRILAPSESTPCAWASVAPPYLRHRRLTASHHKPTCSGVHIDAVLSTIYYRIVTTIRTNGRARRERLSLRALRERNFDVIKISAFLHAGPVRLDRRLQNDRRPGQTAWCDAIRGTERVVEIKNFISCDQGSNFLV</sequence>